<dbReference type="SUPFAM" id="SSF54373">
    <property type="entry name" value="FAD-linked reductases, C-terminal domain"/>
    <property type="match status" value="1"/>
</dbReference>
<reference evidence="7 8" key="1">
    <citation type="journal article" date="2018" name="Genome Biol. Evol.">
        <title>Multiple Roots of Fruiting Body Formation in Amoebozoa.</title>
        <authorList>
            <person name="Hillmann F."/>
            <person name="Forbes G."/>
            <person name="Novohradska S."/>
            <person name="Ferling I."/>
            <person name="Riege K."/>
            <person name="Groth M."/>
            <person name="Westermann M."/>
            <person name="Marz M."/>
            <person name="Spaller T."/>
            <person name="Winckler T."/>
            <person name="Schaap P."/>
            <person name="Glockner G."/>
        </authorList>
    </citation>
    <scope>NUCLEOTIDE SEQUENCE [LARGE SCALE GENOMIC DNA]</scope>
    <source>
        <strain evidence="7 8">Jena</strain>
    </source>
</reference>
<protein>
    <recommendedName>
        <fullName evidence="9">FAD-binding domain-containing protein</fullName>
    </recommendedName>
</protein>
<dbReference type="STRING" id="1890364.A0A2P6N547"/>
<dbReference type="InterPro" id="IPR050641">
    <property type="entry name" value="RIFMO-like"/>
</dbReference>
<dbReference type="InterPro" id="IPR038220">
    <property type="entry name" value="PHOX_C_sf"/>
</dbReference>
<dbReference type="OrthoDB" id="2096480at2759"/>
<dbReference type="SUPFAM" id="SSF52833">
    <property type="entry name" value="Thioredoxin-like"/>
    <property type="match status" value="1"/>
</dbReference>
<evidence type="ECO:0008006" key="9">
    <source>
        <dbReference type="Google" id="ProtNLM"/>
    </source>
</evidence>
<comment type="similarity">
    <text evidence="1">Belongs to the PheA/TfdB FAD monooxygenase family.</text>
</comment>
<keyword evidence="3" id="KW-0274">FAD</keyword>
<keyword evidence="2" id="KW-0285">Flavoprotein</keyword>
<dbReference type="Pfam" id="PF07976">
    <property type="entry name" value="Phe_hydrox_dim"/>
    <property type="match status" value="1"/>
</dbReference>
<dbReference type="Gene3D" id="3.40.30.20">
    <property type="match status" value="1"/>
</dbReference>
<dbReference type="InterPro" id="IPR012941">
    <property type="entry name" value="Phe_hydrox_C_dim_dom"/>
</dbReference>
<dbReference type="PRINTS" id="PR00420">
    <property type="entry name" value="RNGMNOXGNASE"/>
</dbReference>
<evidence type="ECO:0000256" key="1">
    <source>
        <dbReference type="ARBA" id="ARBA00007801"/>
    </source>
</evidence>
<dbReference type="GO" id="GO:0016709">
    <property type="term" value="F:oxidoreductase activity, acting on paired donors, with incorporation or reduction of molecular oxygen, NAD(P)H as one donor, and incorporation of one atom of oxygen"/>
    <property type="evidence" value="ECO:0007669"/>
    <property type="project" value="UniProtKB-ARBA"/>
</dbReference>
<proteinExistence type="inferred from homology"/>
<dbReference type="InterPro" id="IPR036249">
    <property type="entry name" value="Thioredoxin-like_sf"/>
</dbReference>
<evidence type="ECO:0000313" key="8">
    <source>
        <dbReference type="Proteomes" id="UP000241769"/>
    </source>
</evidence>
<dbReference type="Gene3D" id="3.50.50.60">
    <property type="entry name" value="FAD/NAD(P)-binding domain"/>
    <property type="match status" value="1"/>
</dbReference>
<dbReference type="PANTHER" id="PTHR43004:SF20">
    <property type="entry name" value="2-MONOOXYGENASE, PUTATIVE (AFU_ORTHOLOGUE AFUA_1G13660)-RELATED"/>
    <property type="match status" value="1"/>
</dbReference>
<sequence>MLDWWAIQFAHVALLSRNSMSSGLGATKVNEGPIVGTHHGSPMILSALPSASSVRIELLFLESEGLDSKSHKVPTTSVPDVLIMEGGADVLIVGAGPSGLMLANWLARCNVSFRIIDKKPNQTLSGHADGLQCRTLEVIESFGFIDQILKIANPLVEVCLWGPSPDGHIQRNYRLANTAKGVSYIEKIFSEELKRVSGVSVERSIEPISLQIDRETIHDPHSKPIHVQLMHRRADGSIYNEDIQVKYLIGCDGAHSWVRRTLGIPMIGESSESVWGVVDTMCVSDFPDIRCCCTVQSSASGTLKIIPREKGIVRFYVQLRQYSPVADTMDRSSVTSSEIIEAARNILKPYSLVVHREMIGQTVYRVGQRLAPRFSSFNNRVLLSGDACHSHSPKVGQGMNVSMMDAYNLGWKIAQTLNGTITSSVLDTYEYERRKIAEDLLDLDRKIAPLISQKISPEDAVESTRNLRKVFKSGKVFMSGVGVIYGPSMLTIDHSDALHLARHVHPGRRIDSHQVLCQADARPWNVHELMPSDGRWRIVILAGDVREVEQMEKINRLGSLFNGENGLVTNVTPRECRLDSVVQVLTIHRSPRKEVELVHFPSTLCPPFDYEKIFVDDESYLKGHGQAYEGFGVHLHGESIT</sequence>
<feature type="domain" description="Phenol hydroxylase-like C-terminal dimerisation" evidence="6">
    <location>
        <begin position="484"/>
        <end position="634"/>
    </location>
</feature>
<dbReference type="EMBL" id="MDYQ01000198">
    <property type="protein sequence ID" value="PRP79076.1"/>
    <property type="molecule type" value="Genomic_DNA"/>
</dbReference>
<dbReference type="Proteomes" id="UP000241769">
    <property type="component" value="Unassembled WGS sequence"/>
</dbReference>
<keyword evidence="4" id="KW-0560">Oxidoreductase</keyword>
<dbReference type="SUPFAM" id="SSF51905">
    <property type="entry name" value="FAD/NAD(P)-binding domain"/>
    <property type="match status" value="1"/>
</dbReference>
<feature type="domain" description="FAD-binding" evidence="5">
    <location>
        <begin position="88"/>
        <end position="442"/>
    </location>
</feature>
<dbReference type="CDD" id="cd02979">
    <property type="entry name" value="PHOX_C"/>
    <property type="match status" value="1"/>
</dbReference>
<evidence type="ECO:0000259" key="6">
    <source>
        <dbReference type="Pfam" id="PF07976"/>
    </source>
</evidence>
<name>A0A2P6N547_9EUKA</name>
<dbReference type="InterPro" id="IPR002938">
    <property type="entry name" value="FAD-bd"/>
</dbReference>
<dbReference type="Pfam" id="PF01494">
    <property type="entry name" value="FAD_binding_3"/>
    <property type="match status" value="1"/>
</dbReference>
<comment type="caution">
    <text evidence="7">The sequence shown here is derived from an EMBL/GenBank/DDBJ whole genome shotgun (WGS) entry which is preliminary data.</text>
</comment>
<evidence type="ECO:0000259" key="5">
    <source>
        <dbReference type="Pfam" id="PF01494"/>
    </source>
</evidence>
<dbReference type="InterPro" id="IPR036188">
    <property type="entry name" value="FAD/NAD-bd_sf"/>
</dbReference>
<evidence type="ECO:0000256" key="3">
    <source>
        <dbReference type="ARBA" id="ARBA00022827"/>
    </source>
</evidence>
<gene>
    <name evidence="7" type="ORF">PROFUN_13178</name>
</gene>
<dbReference type="GO" id="GO:0071949">
    <property type="term" value="F:FAD binding"/>
    <property type="evidence" value="ECO:0007669"/>
    <property type="project" value="InterPro"/>
</dbReference>
<organism evidence="7 8">
    <name type="scientific">Planoprotostelium fungivorum</name>
    <dbReference type="NCBI Taxonomy" id="1890364"/>
    <lineage>
        <taxon>Eukaryota</taxon>
        <taxon>Amoebozoa</taxon>
        <taxon>Evosea</taxon>
        <taxon>Variosea</taxon>
        <taxon>Cavosteliida</taxon>
        <taxon>Cavosteliaceae</taxon>
        <taxon>Planoprotostelium</taxon>
    </lineage>
</organism>
<evidence type="ECO:0000313" key="7">
    <source>
        <dbReference type="EMBL" id="PRP79076.1"/>
    </source>
</evidence>
<dbReference type="AlphaFoldDB" id="A0A2P6N547"/>
<evidence type="ECO:0000256" key="2">
    <source>
        <dbReference type="ARBA" id="ARBA00022630"/>
    </source>
</evidence>
<dbReference type="InParanoid" id="A0A2P6N547"/>
<dbReference type="Gene3D" id="3.30.9.10">
    <property type="entry name" value="D-Amino Acid Oxidase, subunit A, domain 2"/>
    <property type="match status" value="1"/>
</dbReference>
<evidence type="ECO:0000256" key="4">
    <source>
        <dbReference type="ARBA" id="ARBA00023002"/>
    </source>
</evidence>
<accession>A0A2P6N547</accession>
<keyword evidence="8" id="KW-1185">Reference proteome</keyword>
<dbReference type="PANTHER" id="PTHR43004">
    <property type="entry name" value="TRK SYSTEM POTASSIUM UPTAKE PROTEIN"/>
    <property type="match status" value="1"/>
</dbReference>